<dbReference type="PROSITE" id="PS50908">
    <property type="entry name" value="RWD"/>
    <property type="match status" value="1"/>
</dbReference>
<evidence type="ECO:0000259" key="1">
    <source>
        <dbReference type="PROSITE" id="PS50908"/>
    </source>
</evidence>
<dbReference type="EMBL" id="LXTC01000004">
    <property type="protein sequence ID" value="OBA20269.1"/>
    <property type="molecule type" value="Genomic_DNA"/>
</dbReference>
<dbReference type="RefSeq" id="XP_018710791.1">
    <property type="nucleotide sequence ID" value="XM_018854859.1"/>
</dbReference>
<dbReference type="PANTHER" id="PTHR12292">
    <property type="entry name" value="RWD DOMAIN-CONTAINING PROTEIN"/>
    <property type="match status" value="1"/>
</dbReference>
<dbReference type="Pfam" id="PF05773">
    <property type="entry name" value="RWD"/>
    <property type="match status" value="1"/>
</dbReference>
<organism evidence="2 3">
    <name type="scientific">Metschnikowia bicuspidata var. bicuspidata NRRL YB-4993</name>
    <dbReference type="NCBI Taxonomy" id="869754"/>
    <lineage>
        <taxon>Eukaryota</taxon>
        <taxon>Fungi</taxon>
        <taxon>Dikarya</taxon>
        <taxon>Ascomycota</taxon>
        <taxon>Saccharomycotina</taxon>
        <taxon>Pichiomycetes</taxon>
        <taxon>Metschnikowiaceae</taxon>
        <taxon>Metschnikowia</taxon>
    </lineage>
</organism>
<feature type="domain" description="RWD" evidence="1">
    <location>
        <begin position="9"/>
        <end position="139"/>
    </location>
</feature>
<protein>
    <submittedName>
        <fullName evidence="2">RWD-domain-containing protein</fullName>
    </submittedName>
</protein>
<dbReference type="InterPro" id="IPR016135">
    <property type="entry name" value="UBQ-conjugating_enzyme/RWD"/>
</dbReference>
<dbReference type="Gene3D" id="3.10.110.10">
    <property type="entry name" value="Ubiquitin Conjugating Enzyme"/>
    <property type="match status" value="1"/>
</dbReference>
<dbReference type="OrthoDB" id="277175at2759"/>
<dbReference type="AlphaFoldDB" id="A0A1A0H839"/>
<dbReference type="SMART" id="SM00591">
    <property type="entry name" value="RWD"/>
    <property type="match status" value="1"/>
</dbReference>
<dbReference type="Proteomes" id="UP000092555">
    <property type="component" value="Unassembled WGS sequence"/>
</dbReference>
<comment type="caution">
    <text evidence="2">The sequence shown here is derived from an EMBL/GenBank/DDBJ whole genome shotgun (WGS) entry which is preliminary data.</text>
</comment>
<accession>A0A1A0H839</accession>
<dbReference type="Gene3D" id="6.20.400.10">
    <property type="match status" value="1"/>
</dbReference>
<dbReference type="GO" id="GO:0034198">
    <property type="term" value="P:cellular response to amino acid starvation"/>
    <property type="evidence" value="ECO:0007669"/>
    <property type="project" value="EnsemblFungi"/>
</dbReference>
<dbReference type="GO" id="GO:1903833">
    <property type="term" value="P:positive regulation of cellular response to amino acid starvation"/>
    <property type="evidence" value="ECO:0007669"/>
    <property type="project" value="EnsemblFungi"/>
</dbReference>
<dbReference type="InterPro" id="IPR040213">
    <property type="entry name" value="GIR2-like"/>
</dbReference>
<evidence type="ECO:0000313" key="3">
    <source>
        <dbReference type="Proteomes" id="UP000092555"/>
    </source>
</evidence>
<keyword evidence="3" id="KW-1185">Reference proteome</keyword>
<dbReference type="GeneID" id="30027835"/>
<evidence type="ECO:0000313" key="2">
    <source>
        <dbReference type="EMBL" id="OBA20269.1"/>
    </source>
</evidence>
<dbReference type="GO" id="GO:0004860">
    <property type="term" value="F:protein kinase inhibitor activity"/>
    <property type="evidence" value="ECO:0007669"/>
    <property type="project" value="EnsemblFungi"/>
</dbReference>
<reference evidence="2 3" key="1">
    <citation type="submission" date="2016-05" db="EMBL/GenBank/DDBJ databases">
        <title>Comparative genomics of biotechnologically important yeasts.</title>
        <authorList>
            <consortium name="DOE Joint Genome Institute"/>
            <person name="Riley R."/>
            <person name="Haridas S."/>
            <person name="Wolfe K.H."/>
            <person name="Lopes M.R."/>
            <person name="Hittinger C.T."/>
            <person name="Goker M."/>
            <person name="Salamov A."/>
            <person name="Wisecaver J."/>
            <person name="Long T.M."/>
            <person name="Aerts A.L."/>
            <person name="Barry K."/>
            <person name="Choi C."/>
            <person name="Clum A."/>
            <person name="Coughlan A.Y."/>
            <person name="Deshpande S."/>
            <person name="Douglass A.P."/>
            <person name="Hanson S.J."/>
            <person name="Klenk H.-P."/>
            <person name="LaButti K."/>
            <person name="Lapidus A."/>
            <person name="Lindquist E."/>
            <person name="Lipzen A."/>
            <person name="Meier-kolthoff J.P."/>
            <person name="Ohm R.A."/>
            <person name="Otillar R.P."/>
            <person name="Pangilinan J."/>
            <person name="Peng Y."/>
            <person name="Rokas A."/>
            <person name="Rosa C.A."/>
            <person name="Scheuner C."/>
            <person name="Sibirny A.A."/>
            <person name="Slot J.C."/>
            <person name="Stielow J.B."/>
            <person name="Sun H."/>
            <person name="Kurtzman C.P."/>
            <person name="Blackwell M."/>
            <person name="Grigoriev I.V."/>
            <person name="Jeffries T.W."/>
        </authorList>
    </citation>
    <scope>NUCLEOTIDE SEQUENCE [LARGE SCALE GENOMIC DNA]</scope>
    <source>
        <strain evidence="2 3">NRRL YB-4993</strain>
    </source>
</reference>
<feature type="non-terminal residue" evidence="2">
    <location>
        <position position="223"/>
    </location>
</feature>
<dbReference type="GO" id="GO:0002181">
    <property type="term" value="P:cytoplasmic translation"/>
    <property type="evidence" value="ECO:0007669"/>
    <property type="project" value="EnsemblFungi"/>
</dbReference>
<name>A0A1A0H839_9ASCO</name>
<dbReference type="InterPro" id="IPR006575">
    <property type="entry name" value="RWD_dom"/>
</dbReference>
<dbReference type="STRING" id="869754.A0A1A0H839"/>
<sequence>MDPHEEQEQEIEVLRSIYPDELTVLSPTHFTIYLNLETSSDRKHALLLDVKYPPSYPEVAPGLDIRTVQVEDDSADYEDLDDDDNDAPEQYVSLAEGVEFERPDLAELLDKINEEAEMNIGIPSIFAVAAILKDEAELLFQRKVDQAQKEYDDELLAREAVEQKKFNGTKVTQESFTQWRNEFRAEMKVEARDKERFDRMHNGKMTGREIFEKGLAGEFDDEL</sequence>
<proteinExistence type="predicted"/>
<dbReference type="SUPFAM" id="SSF54495">
    <property type="entry name" value="UBC-like"/>
    <property type="match status" value="1"/>
</dbReference>
<gene>
    <name evidence="2" type="ORF">METBIDRAFT_19372</name>
</gene>
<dbReference type="GO" id="GO:0031333">
    <property type="term" value="P:negative regulation of protein-containing complex assembly"/>
    <property type="evidence" value="ECO:0007669"/>
    <property type="project" value="EnsemblFungi"/>
</dbReference>